<dbReference type="EMBL" id="JARK01001386">
    <property type="protein sequence ID" value="EYC11512.1"/>
    <property type="molecule type" value="Genomic_DNA"/>
</dbReference>
<proteinExistence type="predicted"/>
<gene>
    <name evidence="2" type="primary">Acey_s0050.g1952</name>
    <name evidence="2" type="ORF">Y032_0050g1952</name>
</gene>
<keyword evidence="3" id="KW-1185">Reference proteome</keyword>
<dbReference type="AlphaFoldDB" id="A0A016U9J2"/>
<sequence>MCILLVFLFNFCDSRALFRALFLSGVFSTVFHGGTDHTYYSLSFSFLSNEVAFLTSRSQYDVLYPFVSPLFLKVNCRKYGCIYTQ</sequence>
<keyword evidence="1" id="KW-0732">Signal</keyword>
<reference evidence="3" key="1">
    <citation type="journal article" date="2015" name="Nat. Genet.">
        <title>The genome and transcriptome of the zoonotic hookworm Ancylostoma ceylanicum identify infection-specific gene families.</title>
        <authorList>
            <person name="Schwarz E.M."/>
            <person name="Hu Y."/>
            <person name="Antoshechkin I."/>
            <person name="Miller M.M."/>
            <person name="Sternberg P.W."/>
            <person name="Aroian R.V."/>
        </authorList>
    </citation>
    <scope>NUCLEOTIDE SEQUENCE</scope>
    <source>
        <strain evidence="3">HY135</strain>
    </source>
</reference>
<evidence type="ECO:0000313" key="3">
    <source>
        <dbReference type="Proteomes" id="UP000024635"/>
    </source>
</evidence>
<protein>
    <recommendedName>
        <fullName evidence="4">Secreted protein</fullName>
    </recommendedName>
</protein>
<evidence type="ECO:0008006" key="4">
    <source>
        <dbReference type="Google" id="ProtNLM"/>
    </source>
</evidence>
<evidence type="ECO:0000313" key="2">
    <source>
        <dbReference type="EMBL" id="EYC11512.1"/>
    </source>
</evidence>
<organism evidence="2 3">
    <name type="scientific">Ancylostoma ceylanicum</name>
    <dbReference type="NCBI Taxonomy" id="53326"/>
    <lineage>
        <taxon>Eukaryota</taxon>
        <taxon>Metazoa</taxon>
        <taxon>Ecdysozoa</taxon>
        <taxon>Nematoda</taxon>
        <taxon>Chromadorea</taxon>
        <taxon>Rhabditida</taxon>
        <taxon>Rhabditina</taxon>
        <taxon>Rhabditomorpha</taxon>
        <taxon>Strongyloidea</taxon>
        <taxon>Ancylostomatidae</taxon>
        <taxon>Ancylostomatinae</taxon>
        <taxon>Ancylostoma</taxon>
    </lineage>
</organism>
<evidence type="ECO:0000256" key="1">
    <source>
        <dbReference type="SAM" id="SignalP"/>
    </source>
</evidence>
<feature type="signal peptide" evidence="1">
    <location>
        <begin position="1"/>
        <end position="16"/>
    </location>
</feature>
<accession>A0A016U9J2</accession>
<comment type="caution">
    <text evidence="2">The sequence shown here is derived from an EMBL/GenBank/DDBJ whole genome shotgun (WGS) entry which is preliminary data.</text>
</comment>
<dbReference type="Proteomes" id="UP000024635">
    <property type="component" value="Unassembled WGS sequence"/>
</dbReference>
<name>A0A016U9J2_9BILA</name>
<feature type="chain" id="PRO_5001489015" description="Secreted protein" evidence="1">
    <location>
        <begin position="17"/>
        <end position="85"/>
    </location>
</feature>